<evidence type="ECO:0000259" key="8">
    <source>
        <dbReference type="PROSITE" id="PS50902"/>
    </source>
</evidence>
<dbReference type="InterPro" id="IPR001709">
    <property type="entry name" value="Flavoprot_Pyr_Nucl_cyt_Rdtase"/>
</dbReference>
<dbReference type="InterPro" id="IPR001433">
    <property type="entry name" value="OxRdtase_FAD/NAD-bd"/>
</dbReference>
<sequence length="633" mass="69561">MEETNKSIVIFWGSQSGTGQGFASRLERELLARFGVESMAADLSDYDAATISLIPSSKFAIFIMATFGDGDPSDNAAGFMEHLQRVKDNVATLKNLRYCVLGLGDSNYQHFNRVAVSTAAAFERLGAAAFLPLSKADAANGTTEEDFMEWKEALLGKLQSMLGLEEQAPVYVPQLKVVEDKSIDSIDLFQGTPVYPHSVSQRHFSPIEELPVASWQELFCQQQEESDGNVRHCIHIDLDISDMPQLRYKTGDYLAVWPSNNAAEVRLLLAVLGLEFNGRHKVPVLVKKLDAATNVPVPSPTTMEALFTNYLEIGSSVSRDVILMLLPYAPSTAAREFLQELAKNKHSYTEFMSHNHITLARLLKHAAQQGGTPDADGQAPWSSLPISLVIESLPPLHPRLYSISSSSTISPRHPSLTALVVRTPLARNSSVSVPGLTSNYLYEQCMHSSSCGGRTKLHAAIRKSAFVPPVFSTPLIMIAAGTGLAPFRAFVMERARIIGMGKPVGMTLLFFGCRSPKDYIYRQELEAAIGALPQGQVVPVYSRHNDGAGEKTLQGDNYVQHAIRRHPHLAELIIDRGARVFVCGRAVMGREVCAALREIVQAYKPANLESEAACNEWWDGWRRGGGYTEDVWG</sequence>
<dbReference type="Gene3D" id="1.20.990.10">
    <property type="entry name" value="NADPH-cytochrome p450 Reductase, Chain A, domain 3"/>
    <property type="match status" value="1"/>
</dbReference>
<dbReference type="PROSITE" id="PS50902">
    <property type="entry name" value="FLAVODOXIN_LIKE"/>
    <property type="match status" value="1"/>
</dbReference>
<evidence type="ECO:0000256" key="3">
    <source>
        <dbReference type="ARBA" id="ARBA00022630"/>
    </source>
</evidence>
<reference evidence="10 11" key="1">
    <citation type="submission" date="2024-01" db="EMBL/GenBank/DDBJ databases">
        <authorList>
            <person name="Allen C."/>
            <person name="Tagirdzhanova G."/>
        </authorList>
    </citation>
    <scope>NUCLEOTIDE SEQUENCE [LARGE SCALE GENOMIC DNA]</scope>
</reference>
<dbReference type="InterPro" id="IPR023173">
    <property type="entry name" value="NADPH_Cyt_P450_Rdtase_alpha"/>
</dbReference>
<dbReference type="InterPro" id="IPR029039">
    <property type="entry name" value="Flavoprotein-like_sf"/>
</dbReference>
<feature type="domain" description="Flavodoxin-like" evidence="8">
    <location>
        <begin position="8"/>
        <end position="155"/>
    </location>
</feature>
<dbReference type="Gene3D" id="2.40.30.10">
    <property type="entry name" value="Translation factors"/>
    <property type="match status" value="1"/>
</dbReference>
<evidence type="ECO:0000256" key="1">
    <source>
        <dbReference type="ARBA" id="ARBA00001917"/>
    </source>
</evidence>
<dbReference type="SUPFAM" id="SSF52343">
    <property type="entry name" value="Ferredoxin reductase-like, C-terminal NADP-linked domain"/>
    <property type="match status" value="1"/>
</dbReference>
<dbReference type="PRINTS" id="PR00371">
    <property type="entry name" value="FPNCR"/>
</dbReference>
<dbReference type="Proteomes" id="UP001642482">
    <property type="component" value="Unassembled WGS sequence"/>
</dbReference>
<protein>
    <recommendedName>
        <fullName evidence="12">NADPH--cytochrome P450 reductase</fullName>
    </recommendedName>
</protein>
<accession>A0ABP0BQ20</accession>
<dbReference type="PANTHER" id="PTHR19384:SF108">
    <property type="entry name" value="NADPH--CYTOCHROME P450 REDUCTASE"/>
    <property type="match status" value="1"/>
</dbReference>
<keyword evidence="6" id="KW-0521">NADP</keyword>
<dbReference type="InterPro" id="IPR003097">
    <property type="entry name" value="CysJ-like_FAD-binding"/>
</dbReference>
<dbReference type="SUPFAM" id="SSF52218">
    <property type="entry name" value="Flavoproteins"/>
    <property type="match status" value="1"/>
</dbReference>
<keyword evidence="11" id="KW-1185">Reference proteome</keyword>
<evidence type="ECO:0008006" key="12">
    <source>
        <dbReference type="Google" id="ProtNLM"/>
    </source>
</evidence>
<dbReference type="PRINTS" id="PR00369">
    <property type="entry name" value="FLAVODOXIN"/>
</dbReference>
<evidence type="ECO:0000259" key="9">
    <source>
        <dbReference type="PROSITE" id="PS51384"/>
    </source>
</evidence>
<dbReference type="InterPro" id="IPR017927">
    <property type="entry name" value="FAD-bd_FR_type"/>
</dbReference>
<dbReference type="EMBL" id="CAWUHD010000041">
    <property type="protein sequence ID" value="CAK7221606.1"/>
    <property type="molecule type" value="Genomic_DNA"/>
</dbReference>
<dbReference type="Pfam" id="PF00258">
    <property type="entry name" value="Flavodoxin_1"/>
    <property type="match status" value="1"/>
</dbReference>
<dbReference type="SUPFAM" id="SSF63380">
    <property type="entry name" value="Riboflavin synthase domain-like"/>
    <property type="match status" value="1"/>
</dbReference>
<dbReference type="InterPro" id="IPR008254">
    <property type="entry name" value="Flavodoxin/NO_synth"/>
</dbReference>
<evidence type="ECO:0000256" key="2">
    <source>
        <dbReference type="ARBA" id="ARBA00001974"/>
    </source>
</evidence>
<keyword evidence="3" id="KW-0285">Flavoprotein</keyword>
<dbReference type="InterPro" id="IPR017938">
    <property type="entry name" value="Riboflavin_synthase-like_b-brl"/>
</dbReference>
<keyword evidence="4" id="KW-0288">FMN</keyword>
<name>A0ABP0BQ20_9PEZI</name>
<dbReference type="InterPro" id="IPR001094">
    <property type="entry name" value="Flavdoxin-like"/>
</dbReference>
<gene>
    <name evidence="10" type="ORF">SEUCBS140593_004623</name>
</gene>
<keyword evidence="5" id="KW-0274">FAD</keyword>
<keyword evidence="7" id="KW-0560">Oxidoreductase</keyword>
<comment type="cofactor">
    <cofactor evidence="1">
        <name>FMN</name>
        <dbReference type="ChEBI" id="CHEBI:58210"/>
    </cofactor>
</comment>
<evidence type="ECO:0000256" key="5">
    <source>
        <dbReference type="ARBA" id="ARBA00022827"/>
    </source>
</evidence>
<dbReference type="InterPro" id="IPR039261">
    <property type="entry name" value="FNR_nucleotide-bd"/>
</dbReference>
<evidence type="ECO:0000256" key="6">
    <source>
        <dbReference type="ARBA" id="ARBA00022857"/>
    </source>
</evidence>
<comment type="caution">
    <text evidence="10">The sequence shown here is derived from an EMBL/GenBank/DDBJ whole genome shotgun (WGS) entry which is preliminary data.</text>
</comment>
<dbReference type="Gene3D" id="3.40.50.360">
    <property type="match status" value="1"/>
</dbReference>
<evidence type="ECO:0000256" key="7">
    <source>
        <dbReference type="ARBA" id="ARBA00023002"/>
    </source>
</evidence>
<proteinExistence type="predicted"/>
<evidence type="ECO:0000313" key="11">
    <source>
        <dbReference type="Proteomes" id="UP001642482"/>
    </source>
</evidence>
<comment type="cofactor">
    <cofactor evidence="2">
        <name>FAD</name>
        <dbReference type="ChEBI" id="CHEBI:57692"/>
    </cofactor>
</comment>
<evidence type="ECO:0000256" key="4">
    <source>
        <dbReference type="ARBA" id="ARBA00022643"/>
    </source>
</evidence>
<evidence type="ECO:0000313" key="10">
    <source>
        <dbReference type="EMBL" id="CAK7221606.1"/>
    </source>
</evidence>
<feature type="domain" description="FAD-binding FR-type" evidence="9">
    <location>
        <begin position="205"/>
        <end position="469"/>
    </location>
</feature>
<dbReference type="PROSITE" id="PS51384">
    <property type="entry name" value="FAD_FR"/>
    <property type="match status" value="1"/>
</dbReference>
<organism evidence="10 11">
    <name type="scientific">Sporothrix eucalyptigena</name>
    <dbReference type="NCBI Taxonomy" id="1812306"/>
    <lineage>
        <taxon>Eukaryota</taxon>
        <taxon>Fungi</taxon>
        <taxon>Dikarya</taxon>
        <taxon>Ascomycota</taxon>
        <taxon>Pezizomycotina</taxon>
        <taxon>Sordariomycetes</taxon>
        <taxon>Sordariomycetidae</taxon>
        <taxon>Ophiostomatales</taxon>
        <taxon>Ophiostomataceae</taxon>
        <taxon>Sporothrix</taxon>
    </lineage>
</organism>
<dbReference type="Pfam" id="PF00175">
    <property type="entry name" value="NAD_binding_1"/>
    <property type="match status" value="1"/>
</dbReference>
<dbReference type="PANTHER" id="PTHR19384">
    <property type="entry name" value="NITRIC OXIDE SYNTHASE-RELATED"/>
    <property type="match status" value="1"/>
</dbReference>
<dbReference type="Gene3D" id="3.40.50.80">
    <property type="entry name" value="Nucleotide-binding domain of ferredoxin-NADP reductase (FNR) module"/>
    <property type="match status" value="1"/>
</dbReference>
<dbReference type="Pfam" id="PF00667">
    <property type="entry name" value="FAD_binding_1"/>
    <property type="match status" value="1"/>
</dbReference>